<proteinExistence type="predicted"/>
<sequence>MNQYLQLLLISWSFLYFMKNYNTIYNNSSFQIANQVSQQRKFHQMLQTILRQFQKKIQMSIHHLYNQSQRQKKARMIIYITKQLIMQSQKKFYILMTFLYYNNQVCITYPLKIINIYIYKHYPYPSVRSNIFRVSIKYIKTFVKQVGIFLFLSVCIANIYYIERYYLNAQQIATILNQIVNKFQEKSKKRMKSIQFTQLNYSYDIYLFIYQTYLLQASKIQLSQIICTSFLFSFILKLKNLFLLDHFHFTINLLEAIFIFFAKQTQRNVTVNM</sequence>
<dbReference type="KEGG" id="tet:TTHERM_000556739"/>
<reference evidence="3" key="1">
    <citation type="journal article" date="2006" name="PLoS Biol.">
        <title>Macronuclear genome sequence of the ciliate Tetrahymena thermophila, a model eukaryote.</title>
        <authorList>
            <person name="Eisen J.A."/>
            <person name="Coyne R.S."/>
            <person name="Wu M."/>
            <person name="Wu D."/>
            <person name="Thiagarajan M."/>
            <person name="Wortman J.R."/>
            <person name="Badger J.H."/>
            <person name="Ren Q."/>
            <person name="Amedeo P."/>
            <person name="Jones K.M."/>
            <person name="Tallon L.J."/>
            <person name="Delcher A.L."/>
            <person name="Salzberg S.L."/>
            <person name="Silva J.C."/>
            <person name="Haas B.J."/>
            <person name="Majoros W.H."/>
            <person name="Farzad M."/>
            <person name="Carlton J.M."/>
            <person name="Smith R.K. Jr."/>
            <person name="Garg J."/>
            <person name="Pearlman R.E."/>
            <person name="Karrer K.M."/>
            <person name="Sun L."/>
            <person name="Manning G."/>
            <person name="Elde N.C."/>
            <person name="Turkewitz A.P."/>
            <person name="Asai D.J."/>
            <person name="Wilkes D.E."/>
            <person name="Wang Y."/>
            <person name="Cai H."/>
            <person name="Collins K."/>
            <person name="Stewart B.A."/>
            <person name="Lee S.R."/>
            <person name="Wilamowska K."/>
            <person name="Weinberg Z."/>
            <person name="Ruzzo W.L."/>
            <person name="Wloga D."/>
            <person name="Gaertig J."/>
            <person name="Frankel J."/>
            <person name="Tsao C.-C."/>
            <person name="Gorovsky M.A."/>
            <person name="Keeling P.J."/>
            <person name="Waller R.F."/>
            <person name="Patron N.J."/>
            <person name="Cherry J.M."/>
            <person name="Stover N.A."/>
            <person name="Krieger C.J."/>
            <person name="del Toro C."/>
            <person name="Ryder H.F."/>
            <person name="Williamson S.C."/>
            <person name="Barbeau R.A."/>
            <person name="Hamilton E.P."/>
            <person name="Orias E."/>
        </authorList>
    </citation>
    <scope>NUCLEOTIDE SEQUENCE [LARGE SCALE GENOMIC DNA]</scope>
    <source>
        <strain evidence="3">SB210</strain>
    </source>
</reference>
<gene>
    <name evidence="2" type="ORF">TTHERM_000556739</name>
</gene>
<keyword evidence="1 2" id="KW-0812">Transmembrane</keyword>
<dbReference type="GeneID" id="24439555"/>
<feature type="transmembrane region" description="Helical" evidence="1">
    <location>
        <begin position="138"/>
        <end position="161"/>
    </location>
</feature>
<protein>
    <submittedName>
        <fullName evidence="2">Transmembrane protein, putative</fullName>
    </submittedName>
</protein>
<dbReference type="Proteomes" id="UP000009168">
    <property type="component" value="Unassembled WGS sequence"/>
</dbReference>
<dbReference type="RefSeq" id="XP_012654714.1">
    <property type="nucleotide sequence ID" value="XM_012799260.1"/>
</dbReference>
<keyword evidence="1" id="KW-1133">Transmembrane helix</keyword>
<evidence type="ECO:0000256" key="1">
    <source>
        <dbReference type="SAM" id="Phobius"/>
    </source>
</evidence>
<evidence type="ECO:0000313" key="2">
    <source>
        <dbReference type="EMBL" id="EWS72736.1"/>
    </source>
</evidence>
<dbReference type="AlphaFoldDB" id="W7XFF1"/>
<organism evidence="2 3">
    <name type="scientific">Tetrahymena thermophila (strain SB210)</name>
    <dbReference type="NCBI Taxonomy" id="312017"/>
    <lineage>
        <taxon>Eukaryota</taxon>
        <taxon>Sar</taxon>
        <taxon>Alveolata</taxon>
        <taxon>Ciliophora</taxon>
        <taxon>Intramacronucleata</taxon>
        <taxon>Oligohymenophorea</taxon>
        <taxon>Hymenostomatida</taxon>
        <taxon>Tetrahymenina</taxon>
        <taxon>Tetrahymenidae</taxon>
        <taxon>Tetrahymena</taxon>
    </lineage>
</organism>
<dbReference type="EMBL" id="GG662547">
    <property type="protein sequence ID" value="EWS72736.1"/>
    <property type="molecule type" value="Genomic_DNA"/>
</dbReference>
<dbReference type="InParanoid" id="W7XFF1"/>
<keyword evidence="1" id="KW-0472">Membrane</keyword>
<evidence type="ECO:0000313" key="3">
    <source>
        <dbReference type="Proteomes" id="UP000009168"/>
    </source>
</evidence>
<keyword evidence="3" id="KW-1185">Reference proteome</keyword>
<feature type="transmembrane region" description="Helical" evidence="1">
    <location>
        <begin position="92"/>
        <end position="118"/>
    </location>
</feature>
<accession>W7XFF1</accession>
<name>W7XFF1_TETTS</name>